<evidence type="ECO:0000256" key="1">
    <source>
        <dbReference type="SAM" id="Phobius"/>
    </source>
</evidence>
<reference evidence="2" key="1">
    <citation type="journal article" date="2020" name="Ecol. Evol.">
        <title>Genome structure and content of the rice root-knot nematode (Meloidogyne graminicola).</title>
        <authorList>
            <person name="Phan N.T."/>
            <person name="Danchin E.G.J."/>
            <person name="Klopp C."/>
            <person name="Perfus-Barbeoch L."/>
            <person name="Kozlowski D.K."/>
            <person name="Koutsovoulos G.D."/>
            <person name="Lopez-Roques C."/>
            <person name="Bouchez O."/>
            <person name="Zahm M."/>
            <person name="Besnard G."/>
            <person name="Bellafiore S."/>
        </authorList>
    </citation>
    <scope>NUCLEOTIDE SEQUENCE</scope>
    <source>
        <strain evidence="2">VN-18</strain>
    </source>
</reference>
<keyword evidence="1" id="KW-0472">Membrane</keyword>
<protein>
    <submittedName>
        <fullName evidence="2">Uncharacterized protein</fullName>
    </submittedName>
</protein>
<gene>
    <name evidence="2" type="ORF">Mgra_00009928</name>
</gene>
<dbReference type="AlphaFoldDB" id="A0A8S9ZAI2"/>
<evidence type="ECO:0000313" key="2">
    <source>
        <dbReference type="EMBL" id="KAF7624802.1"/>
    </source>
</evidence>
<keyword evidence="1" id="KW-0812">Transmembrane</keyword>
<keyword evidence="1" id="KW-1133">Transmembrane helix</keyword>
<keyword evidence="3" id="KW-1185">Reference proteome</keyword>
<feature type="transmembrane region" description="Helical" evidence="1">
    <location>
        <begin position="179"/>
        <end position="198"/>
    </location>
</feature>
<proteinExistence type="predicted"/>
<sequence>MFNKNYSKWLIKQQHRHRSTRHTWGCYTNKGESKSVIKLLTKLGGDVTNLSGQMGVLSSKYDLLDSKMDLVKDELSSKIDLVKDELEVLSSKYDLLDSKIDLVKDELVVVSKNLDFKIDLVQADLGVMKRDSAVLESVKESNGKIANDVKELKVSQDVFGTRLAAMSDRIATTNVRASIVAYLSPFFTLSIAALSLYMKSTYDSWCKSDCKTPRSDVAVEHKE</sequence>
<organism evidence="2 3">
    <name type="scientific">Meloidogyne graminicola</name>
    <dbReference type="NCBI Taxonomy" id="189291"/>
    <lineage>
        <taxon>Eukaryota</taxon>
        <taxon>Metazoa</taxon>
        <taxon>Ecdysozoa</taxon>
        <taxon>Nematoda</taxon>
        <taxon>Chromadorea</taxon>
        <taxon>Rhabditida</taxon>
        <taxon>Tylenchina</taxon>
        <taxon>Tylenchomorpha</taxon>
        <taxon>Tylenchoidea</taxon>
        <taxon>Meloidogynidae</taxon>
        <taxon>Meloidogyninae</taxon>
        <taxon>Meloidogyne</taxon>
    </lineage>
</organism>
<name>A0A8S9ZAI2_9BILA</name>
<evidence type="ECO:0000313" key="3">
    <source>
        <dbReference type="Proteomes" id="UP000605970"/>
    </source>
</evidence>
<accession>A0A8S9ZAI2</accession>
<comment type="caution">
    <text evidence="2">The sequence shown here is derived from an EMBL/GenBank/DDBJ whole genome shotgun (WGS) entry which is preliminary data.</text>
</comment>
<dbReference type="Proteomes" id="UP000605970">
    <property type="component" value="Unassembled WGS sequence"/>
</dbReference>
<dbReference type="EMBL" id="JABEBT010000197">
    <property type="protein sequence ID" value="KAF7624802.1"/>
    <property type="molecule type" value="Genomic_DNA"/>
</dbReference>